<name>A0A165J1E3_9BASI</name>
<accession>A0A165J1E3</accession>
<proteinExistence type="predicted"/>
<dbReference type="AlphaFoldDB" id="A0A165J1E3"/>
<organism evidence="1 2">
    <name type="scientific">Calocera cornea HHB12733</name>
    <dbReference type="NCBI Taxonomy" id="1353952"/>
    <lineage>
        <taxon>Eukaryota</taxon>
        <taxon>Fungi</taxon>
        <taxon>Dikarya</taxon>
        <taxon>Basidiomycota</taxon>
        <taxon>Agaricomycotina</taxon>
        <taxon>Dacrymycetes</taxon>
        <taxon>Dacrymycetales</taxon>
        <taxon>Dacrymycetaceae</taxon>
        <taxon>Calocera</taxon>
    </lineage>
</organism>
<dbReference type="EMBL" id="KV423924">
    <property type="protein sequence ID" value="KZT61243.1"/>
    <property type="molecule type" value="Genomic_DNA"/>
</dbReference>
<keyword evidence="2" id="KW-1185">Reference proteome</keyword>
<sequence length="197" mass="22344">MSLPALEPTTTAWLAWASLSVSMSKKWDWKEPAVPALYVDCQETWTAEMMNTQARWQWDPRRSGEWAFVHPKLERLKGRIQKAMISQMLMQDYLCSHPATLAEHDGALRRLVSATEVQYIHTIFKKGVISYCRVNGTPSSFQLLVAKTVFDMSSNMSITNFEIKDTGMASSCLVMKAALLEMFAMQMEDNDTDSSSD</sequence>
<reference evidence="1 2" key="1">
    <citation type="journal article" date="2016" name="Mol. Biol. Evol.">
        <title>Comparative Genomics of Early-Diverging Mushroom-Forming Fungi Provides Insights into the Origins of Lignocellulose Decay Capabilities.</title>
        <authorList>
            <person name="Nagy L.G."/>
            <person name="Riley R."/>
            <person name="Tritt A."/>
            <person name="Adam C."/>
            <person name="Daum C."/>
            <person name="Floudas D."/>
            <person name="Sun H."/>
            <person name="Yadav J.S."/>
            <person name="Pangilinan J."/>
            <person name="Larsson K.H."/>
            <person name="Matsuura K."/>
            <person name="Barry K."/>
            <person name="Labutti K."/>
            <person name="Kuo R."/>
            <person name="Ohm R.A."/>
            <person name="Bhattacharya S.S."/>
            <person name="Shirouzu T."/>
            <person name="Yoshinaga Y."/>
            <person name="Martin F.M."/>
            <person name="Grigoriev I.V."/>
            <person name="Hibbett D.S."/>
        </authorList>
    </citation>
    <scope>NUCLEOTIDE SEQUENCE [LARGE SCALE GENOMIC DNA]</scope>
    <source>
        <strain evidence="1 2">HHB12733</strain>
    </source>
</reference>
<protein>
    <submittedName>
        <fullName evidence="1">Uncharacterized protein</fullName>
    </submittedName>
</protein>
<dbReference type="Proteomes" id="UP000076842">
    <property type="component" value="Unassembled WGS sequence"/>
</dbReference>
<dbReference type="OrthoDB" id="10421321at2759"/>
<dbReference type="InParanoid" id="A0A165J1E3"/>
<evidence type="ECO:0000313" key="2">
    <source>
        <dbReference type="Proteomes" id="UP000076842"/>
    </source>
</evidence>
<gene>
    <name evidence="1" type="ORF">CALCODRAFT_506267</name>
</gene>
<evidence type="ECO:0000313" key="1">
    <source>
        <dbReference type="EMBL" id="KZT61243.1"/>
    </source>
</evidence>